<accession>A0ABV5V3S8</accession>
<dbReference type="Proteomes" id="UP001589613">
    <property type="component" value="Unassembled WGS sequence"/>
</dbReference>
<proteinExistence type="predicted"/>
<evidence type="ECO:0000313" key="4">
    <source>
        <dbReference type="Proteomes" id="UP001589613"/>
    </source>
</evidence>
<dbReference type="InterPro" id="IPR005183">
    <property type="entry name" value="DUF305_CopM-like"/>
</dbReference>
<dbReference type="RefSeq" id="WP_141338924.1">
    <property type="nucleotide sequence ID" value="NZ_JBHMAX010000019.1"/>
</dbReference>
<feature type="signal peptide" evidence="1">
    <location>
        <begin position="1"/>
        <end position="27"/>
    </location>
</feature>
<gene>
    <name evidence="3" type="ORF">ACFFN0_10395</name>
</gene>
<sequence>MTFSAPRPVLTATLTLTLVLGACSSQTGTDDDPPTLTATATATAAVQTSHNAMDTQFAQQMIVHHEGAVEMAQLAQERAATPQVQDLAGQIEAAQGPEIELMHTWLQAWGEPPAPEDDMADMGHGDMGTTMQMEGMTQEEAMAELESHSGQEFDRRFLELMIEHHRGAILMAEGALTDGQDPDAQELAQQVVADQEAEIDVMEQMLEDL</sequence>
<dbReference type="PANTHER" id="PTHR36933:SF1">
    <property type="entry name" value="SLL0788 PROTEIN"/>
    <property type="match status" value="1"/>
</dbReference>
<dbReference type="PANTHER" id="PTHR36933">
    <property type="entry name" value="SLL0788 PROTEIN"/>
    <property type="match status" value="1"/>
</dbReference>
<dbReference type="InterPro" id="IPR012347">
    <property type="entry name" value="Ferritin-like"/>
</dbReference>
<protein>
    <submittedName>
        <fullName evidence="3">DUF305 domain-containing protein</fullName>
    </submittedName>
</protein>
<dbReference type="Pfam" id="PF03713">
    <property type="entry name" value="DUF305"/>
    <property type="match status" value="1"/>
</dbReference>
<comment type="caution">
    <text evidence="3">The sequence shown here is derived from an EMBL/GenBank/DDBJ whole genome shotgun (WGS) entry which is preliminary data.</text>
</comment>
<evidence type="ECO:0000313" key="3">
    <source>
        <dbReference type="EMBL" id="MFB9732451.1"/>
    </source>
</evidence>
<feature type="domain" description="DUF305" evidence="2">
    <location>
        <begin position="54"/>
        <end position="206"/>
    </location>
</feature>
<keyword evidence="1" id="KW-0732">Signal</keyword>
<dbReference type="PROSITE" id="PS51257">
    <property type="entry name" value="PROKAR_LIPOPROTEIN"/>
    <property type="match status" value="1"/>
</dbReference>
<name>A0ABV5V3S8_9MICO</name>
<evidence type="ECO:0000256" key="1">
    <source>
        <dbReference type="SAM" id="SignalP"/>
    </source>
</evidence>
<keyword evidence="4" id="KW-1185">Reference proteome</keyword>
<dbReference type="Gene3D" id="1.20.1260.10">
    <property type="match status" value="1"/>
</dbReference>
<feature type="chain" id="PRO_5046751380" evidence="1">
    <location>
        <begin position="28"/>
        <end position="209"/>
    </location>
</feature>
<organism evidence="3 4">
    <name type="scientific">Ornithinimicrobium kibberense</name>
    <dbReference type="NCBI Taxonomy" id="282060"/>
    <lineage>
        <taxon>Bacteria</taxon>
        <taxon>Bacillati</taxon>
        <taxon>Actinomycetota</taxon>
        <taxon>Actinomycetes</taxon>
        <taxon>Micrococcales</taxon>
        <taxon>Ornithinimicrobiaceae</taxon>
        <taxon>Ornithinimicrobium</taxon>
    </lineage>
</organism>
<evidence type="ECO:0000259" key="2">
    <source>
        <dbReference type="Pfam" id="PF03713"/>
    </source>
</evidence>
<dbReference type="EMBL" id="JBHMAX010000019">
    <property type="protein sequence ID" value="MFB9732451.1"/>
    <property type="molecule type" value="Genomic_DNA"/>
</dbReference>
<reference evidence="3 4" key="1">
    <citation type="submission" date="2024-09" db="EMBL/GenBank/DDBJ databases">
        <authorList>
            <person name="Sun Q."/>
            <person name="Mori K."/>
        </authorList>
    </citation>
    <scope>NUCLEOTIDE SEQUENCE [LARGE SCALE GENOMIC DNA]</scope>
    <source>
        <strain evidence="3 4">JCM 12763</strain>
    </source>
</reference>